<dbReference type="Gene3D" id="1.25.40.10">
    <property type="entry name" value="Tetratricopeptide repeat domain"/>
    <property type="match status" value="2"/>
</dbReference>
<feature type="compositionally biased region" description="Low complexity" evidence="2">
    <location>
        <begin position="709"/>
        <end position="721"/>
    </location>
</feature>
<proteinExistence type="predicted"/>
<keyword evidence="1" id="KW-0677">Repeat</keyword>
<gene>
    <name evidence="3" type="ORF">sscle_08g066730</name>
</gene>
<dbReference type="InterPro" id="IPR051726">
    <property type="entry name" value="Chitin_Synth_Reg"/>
</dbReference>
<evidence type="ECO:0000313" key="3">
    <source>
        <dbReference type="EMBL" id="APA11903.1"/>
    </source>
</evidence>
<dbReference type="InterPro" id="IPR011990">
    <property type="entry name" value="TPR-like_helical_dom_sf"/>
</dbReference>
<organism evidence="3 4">
    <name type="scientific">Sclerotinia sclerotiorum (strain ATCC 18683 / 1980 / Ss-1)</name>
    <name type="common">White mold</name>
    <name type="synonym">Whetzelinia sclerotiorum</name>
    <dbReference type="NCBI Taxonomy" id="665079"/>
    <lineage>
        <taxon>Eukaryota</taxon>
        <taxon>Fungi</taxon>
        <taxon>Dikarya</taxon>
        <taxon>Ascomycota</taxon>
        <taxon>Pezizomycotina</taxon>
        <taxon>Leotiomycetes</taxon>
        <taxon>Helotiales</taxon>
        <taxon>Sclerotiniaceae</taxon>
        <taxon>Sclerotinia</taxon>
    </lineage>
</organism>
<feature type="region of interest" description="Disordered" evidence="2">
    <location>
        <begin position="1"/>
        <end position="471"/>
    </location>
</feature>
<accession>A0A1D9QBB6</accession>
<dbReference type="EMBL" id="CP017821">
    <property type="protein sequence ID" value="APA11903.1"/>
    <property type="molecule type" value="Genomic_DNA"/>
</dbReference>
<feature type="region of interest" description="Disordered" evidence="2">
    <location>
        <begin position="1083"/>
        <end position="1118"/>
    </location>
</feature>
<dbReference type="Proteomes" id="UP000177798">
    <property type="component" value="Chromosome 8"/>
</dbReference>
<feature type="compositionally biased region" description="Low complexity" evidence="2">
    <location>
        <begin position="122"/>
        <end position="145"/>
    </location>
</feature>
<dbReference type="PANTHER" id="PTHR46430:SF3">
    <property type="entry name" value="ACTIVATOR OF C KINASE PROTEIN 1"/>
    <property type="match status" value="1"/>
</dbReference>
<feature type="compositionally biased region" description="Polar residues" evidence="2">
    <location>
        <begin position="640"/>
        <end position="667"/>
    </location>
</feature>
<feature type="compositionally biased region" description="Basic and acidic residues" evidence="2">
    <location>
        <begin position="270"/>
        <end position="287"/>
    </location>
</feature>
<dbReference type="VEuPathDB" id="FungiDB:sscle_08g066730"/>
<reference evidence="4" key="1">
    <citation type="journal article" date="2017" name="Genome Biol. Evol.">
        <title>The complete genome sequence of the phytopathogenic fungus Sclerotinia sclerotiorum reveals insights into the genome architecture of broad host range pathogens.</title>
        <authorList>
            <person name="Derbyshire M."/>
            <person name="Denton-Giles M."/>
            <person name="Hegedus D."/>
            <person name="Seifbarghy S."/>
            <person name="Rollins J."/>
            <person name="van Kan J."/>
            <person name="Seidl M.F."/>
            <person name="Faino L."/>
            <person name="Mbengue M."/>
            <person name="Navaud O."/>
            <person name="Raffaele S."/>
            <person name="Hammond-Kosack K."/>
            <person name="Heard S."/>
            <person name="Oliver R."/>
        </authorList>
    </citation>
    <scope>NUCLEOTIDE SEQUENCE [LARGE SCALE GENOMIC DNA]</scope>
    <source>
        <strain evidence="4">ATCC 18683 / 1980 / Ss-1</strain>
    </source>
</reference>
<dbReference type="OrthoDB" id="272077at2759"/>
<dbReference type="InterPro" id="IPR006597">
    <property type="entry name" value="Sel1-like"/>
</dbReference>
<dbReference type="SUPFAM" id="SSF81901">
    <property type="entry name" value="HCP-like"/>
    <property type="match status" value="2"/>
</dbReference>
<dbReference type="SMART" id="SM00671">
    <property type="entry name" value="SEL1"/>
    <property type="match status" value="7"/>
</dbReference>
<feature type="compositionally biased region" description="Gly residues" evidence="2">
    <location>
        <begin position="146"/>
        <end position="157"/>
    </location>
</feature>
<evidence type="ECO:0000256" key="1">
    <source>
        <dbReference type="ARBA" id="ARBA00022737"/>
    </source>
</evidence>
<sequence length="1118" mass="121609">MAYDQSYYEQPQRPYNGRAAQRPNPAQEYQQAPAQQYSQQQYNEFGLDGYGYENYDNGYSQDYNGGYQDMNGGGGGGGGGRGNVNGGGYGSMNGGGRGGYPPNPNGRGREYPPNPNAGGRGYPPSNQNYPPQQENYANGRGEMPPRGGGPNPNGRGGPMQRPPPARVGHEGPQGRGYPPNGGPVNGNGRPMDDRMRPAQQGQQRPRKPLVTPPRSPEASTSSFDSPFPAFPGARKKTALSEEQEITQKMGAIDISSPPTSRRPGTAGSKGSRDNYGPRRGMSTDDYGRPSMDSQRSAPRGGYPQGMPDQRRGPPSRGMTPGPPRQDFPERRGPPSGQGYGGAPRQNGYGDRGYDQYGNPMSPVRDDMENFGPLQRSMTMPDSPGPMGNGPPASSIDGPGMSAPYNGPIGRSIPVRPATTTGSRPPPQRTYPNQQPIQQPPPQQQYQQNSYAGNPYADNNPDDSLGTFYDAYYESPAPLPTHNRNLSNTSEMPDFDAAPQRTVHRRGASIEAHILPGAGSGPGFDLMHPGGPVERNGNLRQVKPVKSQPDFRAQAQAQTAIFEMAGDAPPIPNIPQQGFQNGWEQQNAQYNQYQGPPQDQVYDQYPSQAPKFQPPPRSMSAAPGAGRGMPQPGFGGMLNGPSPQNGGYPSPQNGGFQGERQNSLQKQGTPEGGLPPHAPPVRAGLIPNSFAQQQQNIKPPPMRNYGGFNPSPQSSTPVQTSSGASPAGPTSTTGATQPVTQAELDRLRLKYKNGNPNDNETPLLFVKKLVEASDVLVAPLADQRARNKAREKYVFEATKVLKKLREAQHPDAMFYFADCYGRGALGLEVNEKEAFTLYQSAAKLGHPQAAYRTAVCCELGNDEGGGTRKDPLKAMQWYKRAATLGDTPAMYKMGMIQLKGLLGQPVNAREAVVWLKRAAERADPENPHALHELGLLYEAPQGPDTSLVRDEGYAFQLFQQAADLGYKFSQFRLGQAYEYGQFNCPIDARQSILWYSKAAVQEEHQSELALSGWYLTGHENILQQSDTEAYLWARKAAMAKLAKAEYAMGYYSEEGIGTPKSLEDAKRWYWRAAAQNFPKAREKLEELKRNGGKQSNKGRERISRSKGANQKNNEECSVM</sequence>
<protein>
    <recommendedName>
        <fullName evidence="5">Chitin synthase activator</fullName>
    </recommendedName>
</protein>
<evidence type="ECO:0000256" key="2">
    <source>
        <dbReference type="SAM" id="MobiDB-lite"/>
    </source>
</evidence>
<evidence type="ECO:0000313" key="4">
    <source>
        <dbReference type="Proteomes" id="UP000177798"/>
    </source>
</evidence>
<dbReference type="AlphaFoldDB" id="A0A1D9QBB6"/>
<name>A0A1D9QBB6_SCLS1</name>
<dbReference type="PANTHER" id="PTHR46430">
    <property type="entry name" value="PROTEIN SKT5-RELATED"/>
    <property type="match status" value="1"/>
</dbReference>
<evidence type="ECO:0008006" key="5">
    <source>
        <dbReference type="Google" id="ProtNLM"/>
    </source>
</evidence>
<feature type="compositionally biased region" description="Low complexity" evidence="2">
    <location>
        <begin position="23"/>
        <end position="70"/>
    </location>
</feature>
<feature type="compositionally biased region" description="Gly residues" evidence="2">
    <location>
        <begin position="71"/>
        <end position="99"/>
    </location>
</feature>
<dbReference type="Pfam" id="PF08238">
    <property type="entry name" value="Sel1"/>
    <property type="match status" value="7"/>
</dbReference>
<feature type="region of interest" description="Disordered" evidence="2">
    <location>
        <begin position="591"/>
        <end position="738"/>
    </location>
</feature>
<feature type="compositionally biased region" description="Polar residues" evidence="2">
    <location>
        <begin position="727"/>
        <end position="738"/>
    </location>
</feature>